<accession>A0A1I5ABX7</accession>
<dbReference type="OrthoDB" id="1330036at2"/>
<sequence>MTSNVSQVAKEEVHTNKKSMEENRVKPFQKYSGSHIYHVENSLEVQFGEKKGFHSSCKLNIQETENEDHTKNWLIEKIEGAPLPFENNFLEILHELEQSSYPLAVKVDEKGVFLSASDHQKVVENWKLKTAAIQEKHQNAEVFRNQYLNTLENESLFYTNKRKEPFWNLLFFAPSYVDNGEKTHETFTWNIKGIGDVECAGTILAEQKDYGFDAFFISEINIPNDIKEQIDKKYQHSAEQYTATLTIQMEYNSPKKQYSKKKADFSLSDGEKTVYREISSSI</sequence>
<gene>
    <name evidence="1" type="ORF">SAMN05421594_3475</name>
</gene>
<keyword evidence="2" id="KW-1185">Reference proteome</keyword>
<organism evidence="1 2">
    <name type="scientific">Chryseobacterium oleae</name>
    <dbReference type="NCBI Taxonomy" id="491207"/>
    <lineage>
        <taxon>Bacteria</taxon>
        <taxon>Pseudomonadati</taxon>
        <taxon>Bacteroidota</taxon>
        <taxon>Flavobacteriia</taxon>
        <taxon>Flavobacteriales</taxon>
        <taxon>Weeksellaceae</taxon>
        <taxon>Chryseobacterium group</taxon>
        <taxon>Chryseobacterium</taxon>
    </lineage>
</organism>
<dbReference type="RefSeq" id="WP_090025715.1">
    <property type="nucleotide sequence ID" value="NZ_FOVD01000005.1"/>
</dbReference>
<evidence type="ECO:0000313" key="2">
    <source>
        <dbReference type="Proteomes" id="UP000198769"/>
    </source>
</evidence>
<evidence type="ECO:0000313" key="1">
    <source>
        <dbReference type="EMBL" id="SFN59860.1"/>
    </source>
</evidence>
<proteinExistence type="predicted"/>
<protein>
    <submittedName>
        <fullName evidence="1">Uncharacterized protein</fullName>
    </submittedName>
</protein>
<reference evidence="2" key="1">
    <citation type="submission" date="2016-10" db="EMBL/GenBank/DDBJ databases">
        <authorList>
            <person name="Varghese N."/>
            <person name="Submissions S."/>
        </authorList>
    </citation>
    <scope>NUCLEOTIDE SEQUENCE [LARGE SCALE GENOMIC DNA]</scope>
    <source>
        <strain evidence="2">DSM 25575</strain>
    </source>
</reference>
<dbReference type="AlphaFoldDB" id="A0A1I5ABX7"/>
<name>A0A1I5ABX7_CHROL</name>
<dbReference type="EMBL" id="FOVD01000005">
    <property type="protein sequence ID" value="SFN59860.1"/>
    <property type="molecule type" value="Genomic_DNA"/>
</dbReference>
<dbReference type="Proteomes" id="UP000198769">
    <property type="component" value="Unassembled WGS sequence"/>
</dbReference>